<organism evidence="1 2">
    <name type="scientific">Candidatus Tidjanibacter faecipullorum</name>
    <dbReference type="NCBI Taxonomy" id="2838766"/>
    <lineage>
        <taxon>Bacteria</taxon>
        <taxon>Pseudomonadati</taxon>
        <taxon>Bacteroidota</taxon>
        <taxon>Bacteroidia</taxon>
        <taxon>Bacteroidales</taxon>
        <taxon>Rikenellaceae</taxon>
        <taxon>Tidjanibacter</taxon>
    </lineage>
</organism>
<reference evidence="1" key="1">
    <citation type="journal article" date="2021" name="PeerJ">
        <title>Extensive microbial diversity within the chicken gut microbiome revealed by metagenomics and culture.</title>
        <authorList>
            <person name="Gilroy R."/>
            <person name="Ravi A."/>
            <person name="Getino M."/>
            <person name="Pursley I."/>
            <person name="Horton D.L."/>
            <person name="Alikhan N.F."/>
            <person name="Baker D."/>
            <person name="Gharbi K."/>
            <person name="Hall N."/>
            <person name="Watson M."/>
            <person name="Adriaenssens E.M."/>
            <person name="Foster-Nyarko E."/>
            <person name="Jarju S."/>
            <person name="Secka A."/>
            <person name="Antonio M."/>
            <person name="Oren A."/>
            <person name="Chaudhuri R.R."/>
            <person name="La Ragione R."/>
            <person name="Hildebrand F."/>
            <person name="Pallen M.J."/>
        </authorList>
    </citation>
    <scope>NUCLEOTIDE SEQUENCE</scope>
    <source>
        <strain evidence="1">ChiHjej11B10-19426</strain>
    </source>
</reference>
<reference evidence="1" key="2">
    <citation type="submission" date="2021-04" db="EMBL/GenBank/DDBJ databases">
        <authorList>
            <person name="Gilroy R."/>
        </authorList>
    </citation>
    <scope>NUCLEOTIDE SEQUENCE</scope>
    <source>
        <strain evidence="1">ChiHjej11B10-19426</strain>
    </source>
</reference>
<evidence type="ECO:0000313" key="1">
    <source>
        <dbReference type="EMBL" id="HIZ15183.1"/>
    </source>
</evidence>
<sequence length="76" mass="9200">MAYNKRGYYRRAMVIQEITKRHYEPERQDRCYAAVWRKYIRHTFGICYASYLRYLKATPPADMTAPTPKQLSLFDE</sequence>
<dbReference type="AlphaFoldDB" id="A0A9D2DDY4"/>
<gene>
    <name evidence="1" type="ORF">H9816_04665</name>
</gene>
<protein>
    <submittedName>
        <fullName evidence="1">Uncharacterized protein</fullName>
    </submittedName>
</protein>
<evidence type="ECO:0000313" key="2">
    <source>
        <dbReference type="Proteomes" id="UP000824014"/>
    </source>
</evidence>
<comment type="caution">
    <text evidence="1">The sequence shown here is derived from an EMBL/GenBank/DDBJ whole genome shotgun (WGS) entry which is preliminary data.</text>
</comment>
<proteinExistence type="predicted"/>
<name>A0A9D2DDY4_9BACT</name>
<dbReference type="EMBL" id="DXCC01000015">
    <property type="protein sequence ID" value="HIZ15183.1"/>
    <property type="molecule type" value="Genomic_DNA"/>
</dbReference>
<accession>A0A9D2DDY4</accession>
<dbReference type="Proteomes" id="UP000824014">
    <property type="component" value="Unassembled WGS sequence"/>
</dbReference>